<dbReference type="Gene3D" id="3.90.245.10">
    <property type="entry name" value="Ribonucleoside hydrolase-like"/>
    <property type="match status" value="1"/>
</dbReference>
<dbReference type="InterPro" id="IPR036452">
    <property type="entry name" value="Ribo_hydro-like"/>
</dbReference>
<reference evidence="5" key="1">
    <citation type="submission" date="2015-08" db="EMBL/GenBank/DDBJ databases">
        <authorList>
            <person name="Varghese N."/>
        </authorList>
    </citation>
    <scope>NUCLEOTIDE SEQUENCE [LARGE SCALE GENOMIC DNA]</scope>
    <source>
        <strain evidence="5">JCM 18476</strain>
    </source>
</reference>
<evidence type="ECO:0000313" key="5">
    <source>
        <dbReference type="Proteomes" id="UP000182769"/>
    </source>
</evidence>
<dbReference type="CDD" id="cd02650">
    <property type="entry name" value="nuc_hydro_CaPnhB"/>
    <property type="match status" value="1"/>
</dbReference>
<dbReference type="GO" id="GO:0008477">
    <property type="term" value="F:purine nucleosidase activity"/>
    <property type="evidence" value="ECO:0007669"/>
    <property type="project" value="TreeGrafter"/>
</dbReference>
<organism evidence="4 5">
    <name type="scientific">Marinomonas fungiae</name>
    <dbReference type="NCBI Taxonomy" id="1137284"/>
    <lineage>
        <taxon>Bacteria</taxon>
        <taxon>Pseudomonadati</taxon>
        <taxon>Pseudomonadota</taxon>
        <taxon>Gammaproteobacteria</taxon>
        <taxon>Oceanospirillales</taxon>
        <taxon>Oceanospirillaceae</taxon>
        <taxon>Marinomonas</taxon>
    </lineage>
</organism>
<evidence type="ECO:0000313" key="4">
    <source>
        <dbReference type="EMBL" id="CUB04336.1"/>
    </source>
</evidence>
<name>A0A0K6IML6_9GAMM</name>
<dbReference type="GO" id="GO:0006152">
    <property type="term" value="P:purine nucleoside catabolic process"/>
    <property type="evidence" value="ECO:0007669"/>
    <property type="project" value="TreeGrafter"/>
</dbReference>
<accession>A0A0K6IML6</accession>
<dbReference type="InterPro" id="IPR001910">
    <property type="entry name" value="Inosine/uridine_hydrolase_dom"/>
</dbReference>
<gene>
    <name evidence="4" type="ORF">Ga0061065_106155</name>
</gene>
<feature type="domain" description="Inosine/uridine-preferring nucleoside hydrolase" evidence="3">
    <location>
        <begin position="5"/>
        <end position="305"/>
    </location>
</feature>
<evidence type="ECO:0000259" key="3">
    <source>
        <dbReference type="Pfam" id="PF01156"/>
    </source>
</evidence>
<dbReference type="Proteomes" id="UP000182769">
    <property type="component" value="Unassembled WGS sequence"/>
</dbReference>
<sequence>MTRKIIIDTDPGIDDAMAIFFAFQAKELEVLGLTTTYGNVPVEIATQNALTLTEIAGVDVPVAGGVAVPSNQAPRPFPDFVHGADGFGNIDYPAPTKQALAQSAAEFIIEQVRKYPGEVTIVALGPLGNLGKVLELDPDIANLVDEVVLMGGTAIEYGNVSPVAEANIINEPHAADAVFTAPWQVTMVGLDVTHQVLLDNSILERIKAKNPEQGAFLYDCAQFYINFYSNRFGVNGCYFHDASTIAYLLDPSIFEVELGAIRVVTDGIAVGQTIFAPQGMEYPEPHWDGIPMTQVCMEVDGERMLKLFEDVMVGAI</sequence>
<dbReference type="InterPro" id="IPR023186">
    <property type="entry name" value="IUNH"/>
</dbReference>
<dbReference type="EMBL" id="CYHG01000006">
    <property type="protein sequence ID" value="CUB04336.1"/>
    <property type="molecule type" value="Genomic_DNA"/>
</dbReference>
<keyword evidence="1 4" id="KW-0378">Hydrolase</keyword>
<dbReference type="PANTHER" id="PTHR12304:SF4">
    <property type="entry name" value="URIDINE NUCLEOSIDASE"/>
    <property type="match status" value="1"/>
</dbReference>
<dbReference type="RefSeq" id="WP_055463274.1">
    <property type="nucleotide sequence ID" value="NZ_CYHG01000006.1"/>
</dbReference>
<evidence type="ECO:0000256" key="2">
    <source>
        <dbReference type="ARBA" id="ARBA00023295"/>
    </source>
</evidence>
<dbReference type="PANTHER" id="PTHR12304">
    <property type="entry name" value="INOSINE-URIDINE PREFERRING NUCLEOSIDE HYDROLASE"/>
    <property type="match status" value="1"/>
</dbReference>
<dbReference type="OrthoDB" id="9797882at2"/>
<dbReference type="SUPFAM" id="SSF53590">
    <property type="entry name" value="Nucleoside hydrolase"/>
    <property type="match status" value="1"/>
</dbReference>
<protein>
    <submittedName>
        <fullName evidence="4">Inosine-uridine nucleoside N-ribohydrolase</fullName>
    </submittedName>
</protein>
<keyword evidence="5" id="KW-1185">Reference proteome</keyword>
<dbReference type="GO" id="GO:0005829">
    <property type="term" value="C:cytosol"/>
    <property type="evidence" value="ECO:0007669"/>
    <property type="project" value="TreeGrafter"/>
</dbReference>
<dbReference type="AlphaFoldDB" id="A0A0K6IML6"/>
<dbReference type="STRING" id="1137284.GCA_001418205_02200"/>
<dbReference type="Pfam" id="PF01156">
    <property type="entry name" value="IU_nuc_hydro"/>
    <property type="match status" value="1"/>
</dbReference>
<keyword evidence="2" id="KW-0326">Glycosidase</keyword>
<proteinExistence type="predicted"/>
<evidence type="ECO:0000256" key="1">
    <source>
        <dbReference type="ARBA" id="ARBA00022801"/>
    </source>
</evidence>